<accession>A0A0P9V3C0</accession>
<dbReference type="EMBL" id="NIAY01000058">
    <property type="protein sequence ID" value="PAB33130.1"/>
    <property type="molecule type" value="Genomic_DNA"/>
</dbReference>
<protein>
    <submittedName>
        <fullName evidence="2">Type III effector</fullName>
    </submittedName>
</protein>
<gene>
    <name evidence="2" type="ORF">CC205_13420</name>
</gene>
<organism evidence="2 3">
    <name type="scientific">Pseudomonas savastanoi pv. nerii</name>
    <dbReference type="NCBI Taxonomy" id="360921"/>
    <lineage>
        <taxon>Bacteria</taxon>
        <taxon>Pseudomonadati</taxon>
        <taxon>Pseudomonadota</taxon>
        <taxon>Gammaproteobacteria</taxon>
        <taxon>Pseudomonadales</taxon>
        <taxon>Pseudomonadaceae</taxon>
        <taxon>Pseudomonas</taxon>
    </lineage>
</organism>
<dbReference type="RefSeq" id="WP_081029319.1">
    <property type="nucleotide sequence ID" value="NZ_LIHX01000037.1"/>
</dbReference>
<evidence type="ECO:0000313" key="3">
    <source>
        <dbReference type="Proteomes" id="UP000216306"/>
    </source>
</evidence>
<comment type="caution">
    <text evidence="2">The sequence shown here is derived from an EMBL/GenBank/DDBJ whole genome shotgun (WGS) entry which is preliminary data.</text>
</comment>
<dbReference type="AlphaFoldDB" id="A0A0P9V3C0"/>
<sequence>MGNICGTSGSHHVYSPPVSPRNVSGSSTPEYSAGGQALTSASHLSGGAREDFLTRAAADVYKNSRLWHGTSGSYLQELRDNGFQLQRRRSGAVDATLRAGYELNPDVVKNTEKHNYFTSYPVSAKKYARRTDPDNPVLVRTIGIKNNFPIELDPDSKGPDGEIFPYNCRTTSSIPSKFVVGSKHSSPKNDAKVFKKEMGEAGYNVSLEQAGRLLREVQSDSDDDF</sequence>
<reference evidence="2 3" key="1">
    <citation type="submission" date="2017-05" db="EMBL/GenBank/DDBJ databases">
        <title>Comparative genomic of Pseudomonas savastanoi pathovars.</title>
        <authorList>
            <person name="Pintado A."/>
            <person name="Moreno-Perez A."/>
            <person name="Caballo-Ponce E."/>
            <person name="Murillo J."/>
            <person name="Bardaji L."/>
            <person name="Cerboneschi M."/>
            <person name="Rodriguez-Palenzuela P."/>
            <person name="Ramos C."/>
            <person name="Tegli S."/>
        </authorList>
    </citation>
    <scope>NUCLEOTIDE SEQUENCE [LARGE SCALE GENOMIC DNA]</scope>
    <source>
        <strain evidence="2 3">ESC 23</strain>
    </source>
</reference>
<name>A0A0P9V3C0_PSESS</name>
<proteinExistence type="predicted"/>
<feature type="region of interest" description="Disordered" evidence="1">
    <location>
        <begin position="1"/>
        <end position="35"/>
    </location>
</feature>
<evidence type="ECO:0000256" key="1">
    <source>
        <dbReference type="SAM" id="MobiDB-lite"/>
    </source>
</evidence>
<dbReference type="Proteomes" id="UP000216306">
    <property type="component" value="Unassembled WGS sequence"/>
</dbReference>
<feature type="compositionally biased region" description="Polar residues" evidence="1">
    <location>
        <begin position="1"/>
        <end position="10"/>
    </location>
</feature>
<evidence type="ECO:0000313" key="2">
    <source>
        <dbReference type="EMBL" id="PAB33130.1"/>
    </source>
</evidence>
<feature type="compositionally biased region" description="Polar residues" evidence="1">
    <location>
        <begin position="21"/>
        <end position="30"/>
    </location>
</feature>